<gene>
    <name evidence="2" type="ORF">NS506_05034</name>
    <name evidence="3" type="ORF">NSK11_contig00023-0009</name>
</gene>
<evidence type="ECO:0000256" key="1">
    <source>
        <dbReference type="SAM" id="Phobius"/>
    </source>
</evidence>
<accession>A0A0B8NAW4</accession>
<dbReference type="GeneID" id="93374589"/>
<sequence>MTFARLSDGQIAAMSDEERRALIRRLQPPPERVLPRPEVVRVHRRVRLALMVGGCIALIPWIVYLGFSLPAEYHARHWSMAWIGFDILLVLMMATTAYLGWRRRVALILPAFGTGLLLLVDAWFDIVTADAGDMWVSIGTAILGEVPLAVLQISGAIMLLRFLILAHPLHDPAVSPLRTRLPF</sequence>
<reference evidence="4" key="1">
    <citation type="submission" date="2015-07" db="EMBL/GenBank/DDBJ databases">
        <title>Nocardia seriolae U-1 whole genome shotgun sequence.</title>
        <authorList>
            <person name="Imajoh M."/>
            <person name="Fukumoto Y."/>
            <person name="Sukeda M."/>
            <person name="Yamane J."/>
            <person name="Yamasaki K."/>
            <person name="Shimizu M."/>
            <person name="Ohnishi K."/>
            <person name="Oshima S."/>
        </authorList>
    </citation>
    <scope>NUCLEOTIDE SEQUENCE [LARGE SCALE GENOMIC DNA]</scope>
    <source>
        <strain evidence="4">U-1</strain>
    </source>
</reference>
<keyword evidence="1" id="KW-1133">Transmembrane helix</keyword>
<evidence type="ECO:0000313" key="4">
    <source>
        <dbReference type="Proteomes" id="UP000037179"/>
    </source>
</evidence>
<reference evidence="2 5" key="3">
    <citation type="submission" date="2016-10" db="EMBL/GenBank/DDBJ databases">
        <title>Genome sequence of Nocardia seriolae strain EM150506, isolated from Anguila japonica.</title>
        <authorList>
            <person name="Han H.-J."/>
        </authorList>
    </citation>
    <scope>NUCLEOTIDE SEQUENCE [LARGE SCALE GENOMIC DNA]</scope>
    <source>
        <strain evidence="2 5">EM150506</strain>
    </source>
</reference>
<keyword evidence="4" id="KW-1185">Reference proteome</keyword>
<evidence type="ECO:0000313" key="3">
    <source>
        <dbReference type="EMBL" id="GAP27760.1"/>
    </source>
</evidence>
<dbReference type="KEGG" id="nsr:NS506_05034"/>
<dbReference type="Proteomes" id="UP000180166">
    <property type="component" value="Chromosome"/>
</dbReference>
<keyword evidence="1" id="KW-0472">Membrane</keyword>
<evidence type="ECO:0000313" key="5">
    <source>
        <dbReference type="Proteomes" id="UP000180166"/>
    </source>
</evidence>
<reference evidence="3 4" key="2">
    <citation type="journal article" date="2016" name="Genome Announc.">
        <title>Draft Genome Sequence of Erythromycin- and Oxytetracycline-Sensitive Nocardia seriolae Strain U-1 (NBRC 110359).</title>
        <authorList>
            <person name="Imajoh M."/>
            <person name="Sukeda M."/>
            <person name="Shimizu M."/>
            <person name="Yamane J."/>
            <person name="Ohnishi K."/>
            <person name="Oshima S."/>
        </authorList>
    </citation>
    <scope>NUCLEOTIDE SEQUENCE [LARGE SCALE GENOMIC DNA]</scope>
    <source>
        <strain evidence="3 4">U-1</strain>
    </source>
</reference>
<dbReference type="EMBL" id="CP017839">
    <property type="protein sequence ID" value="APA99080.1"/>
    <property type="molecule type" value="Genomic_DNA"/>
</dbReference>
<protein>
    <submittedName>
        <fullName evidence="3">Uncharacterized protein</fullName>
    </submittedName>
</protein>
<dbReference type="RefSeq" id="WP_033086711.1">
    <property type="nucleotide sequence ID" value="NZ_AP017900.1"/>
</dbReference>
<feature type="transmembrane region" description="Helical" evidence="1">
    <location>
        <begin position="48"/>
        <end position="67"/>
    </location>
</feature>
<dbReference type="AlphaFoldDB" id="A0A0B8NAW4"/>
<proteinExistence type="predicted"/>
<dbReference type="OrthoDB" id="4948328at2"/>
<feature type="transmembrane region" description="Helical" evidence="1">
    <location>
        <begin position="106"/>
        <end position="124"/>
    </location>
</feature>
<dbReference type="EMBL" id="BBYQ01000023">
    <property type="protein sequence ID" value="GAP27760.1"/>
    <property type="molecule type" value="Genomic_DNA"/>
</dbReference>
<name>A0A0B8NAW4_9NOCA</name>
<evidence type="ECO:0000313" key="2">
    <source>
        <dbReference type="EMBL" id="APA99080.1"/>
    </source>
</evidence>
<dbReference type="Proteomes" id="UP000037179">
    <property type="component" value="Unassembled WGS sequence"/>
</dbReference>
<feature type="transmembrane region" description="Helical" evidence="1">
    <location>
        <begin position="136"/>
        <end position="160"/>
    </location>
</feature>
<keyword evidence="1" id="KW-0812">Transmembrane</keyword>
<organism evidence="3 4">
    <name type="scientific">Nocardia seriolae</name>
    <dbReference type="NCBI Taxonomy" id="37332"/>
    <lineage>
        <taxon>Bacteria</taxon>
        <taxon>Bacillati</taxon>
        <taxon>Actinomycetota</taxon>
        <taxon>Actinomycetes</taxon>
        <taxon>Mycobacteriales</taxon>
        <taxon>Nocardiaceae</taxon>
        <taxon>Nocardia</taxon>
    </lineage>
</organism>
<feature type="transmembrane region" description="Helical" evidence="1">
    <location>
        <begin position="79"/>
        <end position="99"/>
    </location>
</feature>